<proteinExistence type="predicted"/>
<evidence type="ECO:0000313" key="1">
    <source>
        <dbReference type="EMBL" id="CUN17118.1"/>
    </source>
</evidence>
<name>A0A173UU30_ANAHA</name>
<dbReference type="RefSeq" id="WP_044922592.1">
    <property type="nucleotide sequence ID" value="NZ_CYXT01000033.1"/>
</dbReference>
<organism evidence="1 4">
    <name type="scientific">Anaerostipes hadrus</name>
    <dbReference type="NCBI Taxonomy" id="649756"/>
    <lineage>
        <taxon>Bacteria</taxon>
        <taxon>Bacillati</taxon>
        <taxon>Bacillota</taxon>
        <taxon>Clostridia</taxon>
        <taxon>Lachnospirales</taxon>
        <taxon>Lachnospiraceae</taxon>
        <taxon>Anaerostipes</taxon>
    </lineage>
</organism>
<evidence type="ECO:0000313" key="4">
    <source>
        <dbReference type="Proteomes" id="UP000095598"/>
    </source>
</evidence>
<reference evidence="3 4" key="1">
    <citation type="submission" date="2015-09" db="EMBL/GenBank/DDBJ databases">
        <authorList>
            <consortium name="Pathogen Informatics"/>
        </authorList>
    </citation>
    <scope>NUCLEOTIDE SEQUENCE [LARGE SCALE GENOMIC DNA]</scope>
    <source>
        <strain evidence="1 4">2789STDY5608868</strain>
        <strain evidence="2 3">2789STDY5834908</strain>
    </source>
</reference>
<dbReference type="AlphaFoldDB" id="A0A173UU30"/>
<sequence length="85" mass="10267">MNITFEAYDKIVERGKEYAYDMIQIDKLDDFERMLNEEYGIEFLICLMEHGEFKTVKEQEVKKHINEILKKNLNFVDEENLEKEG</sequence>
<dbReference type="EMBL" id="CZAU01000002">
    <property type="protein sequence ID" value="CUO99538.1"/>
    <property type="molecule type" value="Genomic_DNA"/>
</dbReference>
<dbReference type="EMBL" id="CYXT01000033">
    <property type="protein sequence ID" value="CUN17118.1"/>
    <property type="molecule type" value="Genomic_DNA"/>
</dbReference>
<dbReference type="Proteomes" id="UP000095564">
    <property type="component" value="Unassembled WGS sequence"/>
</dbReference>
<accession>A0A173UU30</accession>
<gene>
    <name evidence="1" type="ORF">ERS852425_03084</name>
    <name evidence="2" type="ORF">ERS852520_00373</name>
</gene>
<dbReference type="Proteomes" id="UP000095598">
    <property type="component" value="Unassembled WGS sequence"/>
</dbReference>
<evidence type="ECO:0000313" key="3">
    <source>
        <dbReference type="Proteomes" id="UP000095564"/>
    </source>
</evidence>
<evidence type="ECO:0000313" key="2">
    <source>
        <dbReference type="EMBL" id="CUO99538.1"/>
    </source>
</evidence>
<protein>
    <submittedName>
        <fullName evidence="1">Uncharacterized protein</fullName>
    </submittedName>
</protein>